<organism evidence="2 3">
    <name type="scientific">Brumimicrobium glaciale</name>
    <dbReference type="NCBI Taxonomy" id="200475"/>
    <lineage>
        <taxon>Bacteria</taxon>
        <taxon>Pseudomonadati</taxon>
        <taxon>Bacteroidota</taxon>
        <taxon>Flavobacteriia</taxon>
        <taxon>Flavobacteriales</taxon>
        <taxon>Crocinitomicaceae</taxon>
        <taxon>Brumimicrobium</taxon>
    </lineage>
</organism>
<evidence type="ECO:0008006" key="4">
    <source>
        <dbReference type="Google" id="ProtNLM"/>
    </source>
</evidence>
<evidence type="ECO:0000313" key="2">
    <source>
        <dbReference type="EMBL" id="RYM34024.1"/>
    </source>
</evidence>
<protein>
    <recommendedName>
        <fullName evidence="4">DUF1772 domain-containing protein</fullName>
    </recommendedName>
</protein>
<dbReference type="Proteomes" id="UP000293952">
    <property type="component" value="Unassembled WGS sequence"/>
</dbReference>
<feature type="transmembrane region" description="Helical" evidence="1">
    <location>
        <begin position="74"/>
        <end position="96"/>
    </location>
</feature>
<accession>A0A4Q4KNL6</accession>
<dbReference type="RefSeq" id="WP_130093465.1">
    <property type="nucleotide sequence ID" value="NZ_SETE01000003.1"/>
</dbReference>
<dbReference type="AlphaFoldDB" id="A0A4Q4KNL6"/>
<proteinExistence type="predicted"/>
<keyword evidence="1" id="KW-0812">Transmembrane</keyword>
<feature type="transmembrane region" description="Helical" evidence="1">
    <location>
        <begin position="117"/>
        <end position="136"/>
    </location>
</feature>
<reference evidence="2 3" key="1">
    <citation type="submission" date="2019-02" db="EMBL/GenBank/DDBJ databases">
        <title>Genome sequence of the sea-ice species Brumimicrobium glaciale.</title>
        <authorList>
            <person name="Bowman J.P."/>
        </authorList>
    </citation>
    <scope>NUCLEOTIDE SEQUENCE [LARGE SCALE GENOMIC DNA]</scope>
    <source>
        <strain evidence="2 3">IC156</strain>
    </source>
</reference>
<gene>
    <name evidence="2" type="ORF">ERX46_08660</name>
</gene>
<dbReference type="EMBL" id="SETE01000003">
    <property type="protein sequence ID" value="RYM34024.1"/>
    <property type="molecule type" value="Genomic_DNA"/>
</dbReference>
<feature type="transmembrane region" description="Helical" evidence="1">
    <location>
        <begin position="12"/>
        <end position="29"/>
    </location>
</feature>
<dbReference type="OrthoDB" id="883418at2"/>
<feature type="transmembrane region" description="Helical" evidence="1">
    <location>
        <begin position="50"/>
        <end position="68"/>
    </location>
</feature>
<keyword evidence="1" id="KW-0472">Membrane</keyword>
<evidence type="ECO:0000313" key="3">
    <source>
        <dbReference type="Proteomes" id="UP000293952"/>
    </source>
</evidence>
<comment type="caution">
    <text evidence="2">The sequence shown here is derived from an EMBL/GenBank/DDBJ whole genome shotgun (WGS) entry which is preliminary data.</text>
</comment>
<sequence>MTLDLSRLIIDFGLFILIWIVQLIIYPSFGYYSKENLYKWHRKYTKRFSIVVMPLMCSQIIIAIIQLFQAQNWYTILSMLIIVSLWIMTFKIFVPLHFSIDNNKPIENACSKLVTKNWMRTALWSILLISSVIYYIY</sequence>
<keyword evidence="1" id="KW-1133">Transmembrane helix</keyword>
<name>A0A4Q4KNL6_9FLAO</name>
<evidence type="ECO:0000256" key="1">
    <source>
        <dbReference type="SAM" id="Phobius"/>
    </source>
</evidence>
<keyword evidence="3" id="KW-1185">Reference proteome</keyword>